<comment type="function">
    <text evidence="1">Catalyzes the specific phosphorylation of 1,6-anhydro-N-acetylmuramic acid (anhMurNAc) with the simultaneous cleavage of the 1,6-anhydro ring, generating MurNAc-6-P. Is required for the utilization of anhMurNAc either imported from the medium or derived from its own cell wall murein, and thus plays a role in cell wall recycling.</text>
</comment>
<organism evidence="2 3">
    <name type="scientific">Cricetibacter osteomyelitidis</name>
    <dbReference type="NCBI Taxonomy" id="1521931"/>
    <lineage>
        <taxon>Bacteria</taxon>
        <taxon>Pseudomonadati</taxon>
        <taxon>Pseudomonadota</taxon>
        <taxon>Gammaproteobacteria</taxon>
        <taxon>Pasteurellales</taxon>
        <taxon>Pasteurellaceae</taxon>
        <taxon>Cricetibacter</taxon>
    </lineage>
</organism>
<dbReference type="CDD" id="cd24050">
    <property type="entry name" value="ASKHA_NBD_ANMK"/>
    <property type="match status" value="1"/>
</dbReference>
<dbReference type="GO" id="GO:0005524">
    <property type="term" value="F:ATP binding"/>
    <property type="evidence" value="ECO:0007669"/>
    <property type="project" value="UniProtKB-UniRule"/>
</dbReference>
<keyword evidence="1" id="KW-0547">Nucleotide-binding</keyword>
<dbReference type="EC" id="2.7.1.170" evidence="1"/>
<keyword evidence="1 2" id="KW-0418">Kinase</keyword>
<dbReference type="Proteomes" id="UP000295763">
    <property type="component" value="Unassembled WGS sequence"/>
</dbReference>
<proteinExistence type="inferred from homology"/>
<gene>
    <name evidence="1" type="primary">anmK</name>
    <name evidence="2" type="ORF">EDC44_104135</name>
</gene>
<dbReference type="UniPathway" id="UPA00343"/>
<accession>A0A4R2T147</accession>
<dbReference type="GO" id="GO:0006040">
    <property type="term" value="P:amino sugar metabolic process"/>
    <property type="evidence" value="ECO:0007669"/>
    <property type="project" value="InterPro"/>
</dbReference>
<dbReference type="EMBL" id="SLYB01000004">
    <property type="protein sequence ID" value="TCP96599.1"/>
    <property type="molecule type" value="Genomic_DNA"/>
</dbReference>
<dbReference type="Pfam" id="PF03702">
    <property type="entry name" value="AnmK"/>
    <property type="match status" value="1"/>
</dbReference>
<name>A0A4R2T147_9PAST</name>
<dbReference type="GO" id="GO:0016773">
    <property type="term" value="F:phosphotransferase activity, alcohol group as acceptor"/>
    <property type="evidence" value="ECO:0007669"/>
    <property type="project" value="UniProtKB-UniRule"/>
</dbReference>
<dbReference type="PANTHER" id="PTHR30605:SF0">
    <property type="entry name" value="ANHYDRO-N-ACETYLMURAMIC ACID KINASE"/>
    <property type="match status" value="1"/>
</dbReference>
<dbReference type="HAMAP" id="MF_01270">
    <property type="entry name" value="AnhMurNAc_kinase"/>
    <property type="match status" value="1"/>
</dbReference>
<feature type="binding site" evidence="1">
    <location>
        <begin position="12"/>
        <end position="19"/>
    </location>
    <ligand>
        <name>ATP</name>
        <dbReference type="ChEBI" id="CHEBI:30616"/>
    </ligand>
</feature>
<evidence type="ECO:0000256" key="1">
    <source>
        <dbReference type="HAMAP-Rule" id="MF_01270"/>
    </source>
</evidence>
<reference evidence="2 3" key="1">
    <citation type="submission" date="2019-03" db="EMBL/GenBank/DDBJ databases">
        <title>Genomic Encyclopedia of Type Strains, Phase IV (KMG-IV): sequencing the most valuable type-strain genomes for metagenomic binning, comparative biology and taxonomic classification.</title>
        <authorList>
            <person name="Goeker M."/>
        </authorList>
    </citation>
    <scope>NUCLEOTIDE SEQUENCE [LARGE SCALE GENOMIC DNA]</scope>
    <source>
        <strain evidence="2 3">DSM 28404</strain>
    </source>
</reference>
<protein>
    <recommendedName>
        <fullName evidence="1">Anhydro-N-acetylmuramic acid kinase</fullName>
        <ecNumber evidence="1">2.7.1.170</ecNumber>
    </recommendedName>
    <alternativeName>
        <fullName evidence="1">AnhMurNAc kinase</fullName>
    </alternativeName>
</protein>
<dbReference type="GO" id="GO:0097175">
    <property type="term" value="P:1,6-anhydro-N-acetyl-beta-muramic acid catabolic process"/>
    <property type="evidence" value="ECO:0007669"/>
    <property type="project" value="UniProtKB-UniRule"/>
</dbReference>
<comment type="pathway">
    <text evidence="1">Cell wall biogenesis; peptidoglycan recycling.</text>
</comment>
<dbReference type="Gene3D" id="3.30.420.40">
    <property type="match status" value="2"/>
</dbReference>
<dbReference type="GO" id="GO:0009254">
    <property type="term" value="P:peptidoglycan turnover"/>
    <property type="evidence" value="ECO:0007669"/>
    <property type="project" value="UniProtKB-UniRule"/>
</dbReference>
<dbReference type="NCBIfam" id="NF007139">
    <property type="entry name" value="PRK09585.1-3"/>
    <property type="match status" value="1"/>
</dbReference>
<dbReference type="PANTHER" id="PTHR30605">
    <property type="entry name" value="ANHYDRO-N-ACETYLMURAMIC ACID KINASE"/>
    <property type="match status" value="1"/>
</dbReference>
<evidence type="ECO:0000313" key="3">
    <source>
        <dbReference type="Proteomes" id="UP000295763"/>
    </source>
</evidence>
<dbReference type="RefSeq" id="WP_131975359.1">
    <property type="nucleotide sequence ID" value="NZ_SLYB01000004.1"/>
</dbReference>
<evidence type="ECO:0000313" key="2">
    <source>
        <dbReference type="EMBL" id="TCP96599.1"/>
    </source>
</evidence>
<dbReference type="OrthoDB" id="9763949at2"/>
<dbReference type="InterPro" id="IPR005338">
    <property type="entry name" value="Anhydro_N_Ac-Mur_kinase"/>
</dbReference>
<dbReference type="InterPro" id="IPR043129">
    <property type="entry name" value="ATPase_NBD"/>
</dbReference>
<comment type="catalytic activity">
    <reaction evidence="1">
        <text>1,6-anhydro-N-acetyl-beta-muramate + ATP + H2O = N-acetyl-D-muramate 6-phosphate + ADP + H(+)</text>
        <dbReference type="Rhea" id="RHEA:24952"/>
        <dbReference type="ChEBI" id="CHEBI:15377"/>
        <dbReference type="ChEBI" id="CHEBI:15378"/>
        <dbReference type="ChEBI" id="CHEBI:30616"/>
        <dbReference type="ChEBI" id="CHEBI:58690"/>
        <dbReference type="ChEBI" id="CHEBI:58722"/>
        <dbReference type="ChEBI" id="CHEBI:456216"/>
        <dbReference type="EC" id="2.7.1.170"/>
    </reaction>
</comment>
<dbReference type="UniPathway" id="UPA00544"/>
<dbReference type="GO" id="GO:0016301">
    <property type="term" value="F:kinase activity"/>
    <property type="evidence" value="ECO:0007669"/>
    <property type="project" value="UniProtKB-KW"/>
</dbReference>
<dbReference type="SUPFAM" id="SSF53067">
    <property type="entry name" value="Actin-like ATPase domain"/>
    <property type="match status" value="1"/>
</dbReference>
<keyword evidence="1" id="KW-0119">Carbohydrate metabolism</keyword>
<keyword evidence="1" id="KW-0067">ATP-binding</keyword>
<comment type="similarity">
    <text evidence="1">Belongs to the anhydro-N-acetylmuramic acid kinase family.</text>
</comment>
<dbReference type="AlphaFoldDB" id="A0A4R2T147"/>
<comment type="pathway">
    <text evidence="1">Amino-sugar metabolism; 1,6-anhydro-N-acetylmuramate degradation.</text>
</comment>
<sequence length="372" mass="40210">MKPKYYIGVMSGTSLDGVDLALMDFAKPQGRLLATDFTPMPADLRRDLTALFTGSTTLQQLGEIDHRLGGLYAQAINQFLRKVRLNADDIIAIGCHGQTVWHSPNSQHPFTMQIGDMNLVAAQTGITVIGDFRRKDMAVGGQGAPLVPAFHQAVWAKADCVTVVLNIGGISNISVLMPNGSVIGYDTGPGNALMDSWIERHLGKSYDANGDWAKTGSVNKTLLALLLQDPFFQLSPPKSTGRELFNLPWLDKILQKSTALSVLPPQNVQATLLAFTVQSVVNELHKIRTPLPCRLLVCGGGTKNQLLMQNLTALLPQWQVSDTNAQGLDGDFVEAAAFAWLAYRRIHNLPSNMPSVTGAKSAVSLGVIFPAI</sequence>
<comment type="caution">
    <text evidence="2">The sequence shown here is derived from an EMBL/GenBank/DDBJ whole genome shotgun (WGS) entry which is preliminary data.</text>
</comment>
<keyword evidence="1" id="KW-0808">Transferase</keyword>
<keyword evidence="3" id="KW-1185">Reference proteome</keyword>